<protein>
    <submittedName>
        <fullName evidence="6">Zinc finger, AN1-type domain 5a</fullName>
    </submittedName>
</protein>
<dbReference type="SMART" id="SM00259">
    <property type="entry name" value="ZnF_A20"/>
    <property type="match status" value="1"/>
</dbReference>
<reference evidence="6" key="2">
    <citation type="submission" date="2025-09" db="UniProtKB">
        <authorList>
            <consortium name="Ensembl"/>
        </authorList>
    </citation>
    <scope>IDENTIFICATION</scope>
</reference>
<gene>
    <name evidence="6" type="primary">LOC115199853</name>
</gene>
<keyword evidence="1" id="KW-0479">Metal-binding</keyword>
<organism evidence="6 7">
    <name type="scientific">Salmo trutta</name>
    <name type="common">Brown trout</name>
    <dbReference type="NCBI Taxonomy" id="8032"/>
    <lineage>
        <taxon>Eukaryota</taxon>
        <taxon>Metazoa</taxon>
        <taxon>Chordata</taxon>
        <taxon>Craniata</taxon>
        <taxon>Vertebrata</taxon>
        <taxon>Euteleostomi</taxon>
        <taxon>Actinopterygii</taxon>
        <taxon>Neopterygii</taxon>
        <taxon>Teleostei</taxon>
        <taxon>Protacanthopterygii</taxon>
        <taxon>Salmoniformes</taxon>
        <taxon>Salmonidae</taxon>
        <taxon>Salmoninae</taxon>
        <taxon>Salmo</taxon>
    </lineage>
</organism>
<feature type="compositionally biased region" description="Polar residues" evidence="4">
    <location>
        <begin position="155"/>
        <end position="164"/>
    </location>
</feature>
<name>A0A673WAU9_SALTR</name>
<dbReference type="Proteomes" id="UP000472277">
    <property type="component" value="Chromosome 9"/>
</dbReference>
<dbReference type="AlphaFoldDB" id="A0A673WAU9"/>
<dbReference type="SUPFAM" id="SSF118310">
    <property type="entry name" value="AN1-like Zinc finger"/>
    <property type="match status" value="1"/>
</dbReference>
<evidence type="ECO:0000313" key="6">
    <source>
        <dbReference type="Ensembl" id="ENSSTUP00000005862.1"/>
    </source>
</evidence>
<evidence type="ECO:0000256" key="2">
    <source>
        <dbReference type="ARBA" id="ARBA00022771"/>
    </source>
</evidence>
<proteinExistence type="predicted"/>
<dbReference type="GO" id="GO:0008270">
    <property type="term" value="F:zinc ion binding"/>
    <property type="evidence" value="ECO:0007669"/>
    <property type="project" value="UniProtKB-KW"/>
</dbReference>
<dbReference type="PANTHER" id="PTHR10634">
    <property type="entry name" value="AN1-TYPE ZINC FINGER PROTEIN"/>
    <property type="match status" value="1"/>
</dbReference>
<sequence>MCLTTTPTFGHCYACRHAHTYSHTNKAPCSHLSTAMAQETNPSLTPVLCATGCGFYGNPRNNGMCSVCYKEHLNRQQSSDCSLSQLSPMGAVGSPTSEASAIQRLEASLAKVDPSSGSAADMARTIQGSLPVTQQMTEMSISREDNPDSLEPVVSQPTASSPVTASGDEAKEDTPKPKKNKCFMCRKRVGLTGEHAIAGRGASPMKWDDRLSNACDVIPFLRKRLAMFQATYTAVAQIVKSY</sequence>
<dbReference type="Ensembl" id="ENSSTUT00000006231.1">
    <property type="protein sequence ID" value="ENSSTUP00000005862.1"/>
    <property type="gene ID" value="ENSSTUG00000002876.1"/>
</dbReference>
<evidence type="ECO:0000256" key="3">
    <source>
        <dbReference type="ARBA" id="ARBA00022833"/>
    </source>
</evidence>
<dbReference type="GeneTree" id="ENSGT00940000164966"/>
<dbReference type="FunFam" id="1.20.5.4770:FF:000001">
    <property type="entry name" value="Zinc finger AN1-type containing 6"/>
    <property type="match status" value="1"/>
</dbReference>
<keyword evidence="2" id="KW-0863">Zinc-finger</keyword>
<dbReference type="SUPFAM" id="SSF57716">
    <property type="entry name" value="Glucocorticoid receptor-like (DNA-binding domain)"/>
    <property type="match status" value="1"/>
</dbReference>
<dbReference type="InterPro" id="IPR035896">
    <property type="entry name" value="AN1-like_Znf"/>
</dbReference>
<accession>A0A673WAU9</accession>
<evidence type="ECO:0000256" key="4">
    <source>
        <dbReference type="SAM" id="MobiDB-lite"/>
    </source>
</evidence>
<dbReference type="InParanoid" id="A0A673WAU9"/>
<dbReference type="Gene3D" id="1.20.5.4770">
    <property type="match status" value="1"/>
</dbReference>
<feature type="region of interest" description="Disordered" evidence="4">
    <location>
        <begin position="139"/>
        <end position="179"/>
    </location>
</feature>
<dbReference type="InterPro" id="IPR050652">
    <property type="entry name" value="AN1_A20_ZnFinger"/>
</dbReference>
<dbReference type="GO" id="GO:0003677">
    <property type="term" value="F:DNA binding"/>
    <property type="evidence" value="ECO:0007669"/>
    <property type="project" value="InterPro"/>
</dbReference>
<dbReference type="Pfam" id="PF01754">
    <property type="entry name" value="zf-A20"/>
    <property type="match status" value="1"/>
</dbReference>
<dbReference type="InterPro" id="IPR002653">
    <property type="entry name" value="Znf_A20"/>
</dbReference>
<evidence type="ECO:0000256" key="1">
    <source>
        <dbReference type="ARBA" id="ARBA00022723"/>
    </source>
</evidence>
<feature type="domain" description="A20-type" evidence="5">
    <location>
        <begin position="43"/>
        <end position="77"/>
    </location>
</feature>
<dbReference type="PROSITE" id="PS51036">
    <property type="entry name" value="ZF_A20"/>
    <property type="match status" value="1"/>
</dbReference>
<evidence type="ECO:0000259" key="5">
    <source>
        <dbReference type="PROSITE" id="PS51036"/>
    </source>
</evidence>
<reference evidence="6" key="1">
    <citation type="submission" date="2025-08" db="UniProtKB">
        <authorList>
            <consortium name="Ensembl"/>
        </authorList>
    </citation>
    <scope>IDENTIFICATION</scope>
</reference>
<keyword evidence="3" id="KW-0862">Zinc</keyword>
<keyword evidence="7" id="KW-1185">Reference proteome</keyword>
<dbReference type="PANTHER" id="PTHR10634:SF26">
    <property type="entry name" value="AN1-TYPE ZINC FINGER PROTEIN 5"/>
    <property type="match status" value="1"/>
</dbReference>
<evidence type="ECO:0000313" key="7">
    <source>
        <dbReference type="Proteomes" id="UP000472277"/>
    </source>
</evidence>